<dbReference type="EMBL" id="FP929003">
    <property type="protein sequence ID" value="CBK41493.1"/>
    <property type="molecule type" value="Genomic_DNA"/>
</dbReference>
<dbReference type="STRING" id="330214.NIDE1761"/>
<evidence type="ECO:0000313" key="4">
    <source>
        <dbReference type="Proteomes" id="UP000001660"/>
    </source>
</evidence>
<feature type="domain" description="Glycine-zipper-containing OmpA-like membrane" evidence="2">
    <location>
        <begin position="65"/>
        <end position="108"/>
    </location>
</feature>
<dbReference type="Pfam" id="PF13436">
    <property type="entry name" value="Gly-zipper_OmpA"/>
    <property type="match status" value="1"/>
</dbReference>
<gene>
    <name evidence="3" type="ORF">NIDE1761</name>
</gene>
<feature type="chain" id="PRO_5003119867" description="Glycine-zipper-containing OmpA-like membrane domain-containing protein" evidence="1">
    <location>
        <begin position="21"/>
        <end position="138"/>
    </location>
</feature>
<dbReference type="HOGENOM" id="CLU_154429_1_0_0"/>
<dbReference type="KEGG" id="nde:NIDE1761"/>
<dbReference type="PROSITE" id="PS51257">
    <property type="entry name" value="PROKAR_LIPOPROTEIN"/>
    <property type="match status" value="1"/>
</dbReference>
<feature type="signal peptide" evidence="1">
    <location>
        <begin position="1"/>
        <end position="20"/>
    </location>
</feature>
<evidence type="ECO:0000256" key="1">
    <source>
        <dbReference type="SAM" id="SignalP"/>
    </source>
</evidence>
<name>D8PE34_9BACT</name>
<keyword evidence="1" id="KW-0732">Signal</keyword>
<reference evidence="3 4" key="1">
    <citation type="journal article" date="2010" name="Proc. Natl. Acad. Sci. U.S.A.">
        <title>A Nitrospira metagenome illuminates the physiology and evolution of globally important nitrite-oxidizing bacteria.</title>
        <authorList>
            <person name="Lucker S."/>
            <person name="Wagner M."/>
            <person name="Maixner F."/>
            <person name="Pelletier E."/>
            <person name="Koch H."/>
            <person name="Vacherie B."/>
            <person name="Rattei T."/>
            <person name="Sinninghe Damste J."/>
            <person name="Spieck E."/>
            <person name="Le Paslier D."/>
            <person name="Daims H."/>
        </authorList>
    </citation>
    <scope>NUCLEOTIDE SEQUENCE [LARGE SCALE GENOMIC DNA]</scope>
</reference>
<proteinExistence type="predicted"/>
<dbReference type="OrthoDB" id="9796758at2"/>
<accession>D8PE34</accession>
<sequence length="138" mass="13818">MKQAILICAASLLLAGCAGPKPILYPNDHYRQVGPDAADSDIKDCMALAEQAGASPSEGKTAQVATGTVAGGAIGSAAGAVGGAILGHPGRGAMVGAASGATAGFLRGLFRRSPPSGAFTNYVDRCLRERGYDPTGWQ</sequence>
<evidence type="ECO:0000313" key="3">
    <source>
        <dbReference type="EMBL" id="CBK41493.1"/>
    </source>
</evidence>
<dbReference type="InterPro" id="IPR025693">
    <property type="entry name" value="Gly-zipper_OmpA-like_dom"/>
</dbReference>
<dbReference type="Proteomes" id="UP000001660">
    <property type="component" value="Chromosome"/>
</dbReference>
<dbReference type="eggNOG" id="ENOG5032RKS">
    <property type="taxonomic scope" value="Bacteria"/>
</dbReference>
<keyword evidence="4" id="KW-1185">Reference proteome</keyword>
<organism evidence="3 4">
    <name type="scientific">Nitrospira defluvii</name>
    <dbReference type="NCBI Taxonomy" id="330214"/>
    <lineage>
        <taxon>Bacteria</taxon>
        <taxon>Pseudomonadati</taxon>
        <taxon>Nitrospirota</taxon>
        <taxon>Nitrospiria</taxon>
        <taxon>Nitrospirales</taxon>
        <taxon>Nitrospiraceae</taxon>
        <taxon>Nitrospira</taxon>
    </lineage>
</organism>
<dbReference type="AlphaFoldDB" id="D8PE34"/>
<protein>
    <recommendedName>
        <fullName evidence="2">Glycine-zipper-containing OmpA-like membrane domain-containing protein</fullName>
    </recommendedName>
</protein>
<evidence type="ECO:0000259" key="2">
    <source>
        <dbReference type="Pfam" id="PF13436"/>
    </source>
</evidence>